<dbReference type="OrthoDB" id="9874197at2"/>
<gene>
    <name evidence="1" type="ORF">CJJ23_01840</name>
</gene>
<dbReference type="EMBL" id="NQNY01000004">
    <property type="protein sequence ID" value="PAK21512.1"/>
    <property type="molecule type" value="Genomic_DNA"/>
</dbReference>
<proteinExistence type="predicted"/>
<evidence type="ECO:0000313" key="1">
    <source>
        <dbReference type="EMBL" id="PAK21512.1"/>
    </source>
</evidence>
<dbReference type="Proteomes" id="UP000216943">
    <property type="component" value="Unassembled WGS sequence"/>
</dbReference>
<dbReference type="AlphaFoldDB" id="A0A269TJ46"/>
<protein>
    <submittedName>
        <fullName evidence="1">Uncharacterized protein</fullName>
    </submittedName>
</protein>
<reference evidence="2" key="1">
    <citation type="submission" date="2017-08" db="EMBL/GenBank/DDBJ databases">
        <authorList>
            <person name="Alvarez-Ponce D."/>
            <person name="Weitzman C.L."/>
            <person name="Tillett R.L."/>
            <person name="Sandmeier F.C."/>
            <person name="Tracy C.R."/>
        </authorList>
    </citation>
    <scope>NUCLEOTIDE SEQUENCE [LARGE SCALE GENOMIC DNA]</scope>
    <source>
        <strain evidence="2">723</strain>
    </source>
</reference>
<organism evidence="1 2">
    <name type="scientific">Mycoplasmopsis agassizii</name>
    <dbReference type="NCBI Taxonomy" id="33922"/>
    <lineage>
        <taxon>Bacteria</taxon>
        <taxon>Bacillati</taxon>
        <taxon>Mycoplasmatota</taxon>
        <taxon>Mycoplasmoidales</taxon>
        <taxon>Metamycoplasmataceae</taxon>
        <taxon>Mycoplasmopsis</taxon>
    </lineage>
</organism>
<comment type="caution">
    <text evidence="1">The sequence shown here is derived from an EMBL/GenBank/DDBJ whole genome shotgun (WGS) entry which is preliminary data.</text>
</comment>
<evidence type="ECO:0000313" key="2">
    <source>
        <dbReference type="Proteomes" id="UP000216943"/>
    </source>
</evidence>
<dbReference type="RefSeq" id="WP_095334679.1">
    <property type="nucleotide sequence ID" value="NZ_NQNY01000004.1"/>
</dbReference>
<sequence length="311" mass="36577">MNNHSKKKYIWQNSKPIALKDLLKHATFDILPVFETSDFIIDPLDHDDVIEIKETKYLTNEMIEKVVSQMSLMQAGIERYQVYKEQVYFIDALNDQNSHNLNLLDERLPSKDTIFDIKNVLEGSKKLFTYVKTINEELTVDNLKLAFKINLLQKMLEAEDYNLSILDQELLDEETINKLIKLINRSSAALPKNQFFYKIDLEQKTYANYVYLTHIELFDHNTLWNINTSINQASYSDALKMMTIYLIGLKDELTRNSFANLDYLKIINPRLNSFYTISIKSISDQKWGLLAEALLIEDFDDLWKLRTRSYQ</sequence>
<name>A0A269TJ46_9BACT</name>
<accession>A0A269TJ46</accession>